<protein>
    <submittedName>
        <fullName evidence="1">Uncharacterized protein</fullName>
    </submittedName>
</protein>
<evidence type="ECO:0000313" key="1">
    <source>
        <dbReference type="EMBL" id="CAA3009058.1"/>
    </source>
</evidence>
<comment type="caution">
    <text evidence="1">The sequence shown here is derived from an EMBL/GenBank/DDBJ whole genome shotgun (WGS) entry which is preliminary data.</text>
</comment>
<evidence type="ECO:0000313" key="2">
    <source>
        <dbReference type="Proteomes" id="UP000594638"/>
    </source>
</evidence>
<organism evidence="1 2">
    <name type="scientific">Olea europaea subsp. europaea</name>
    <dbReference type="NCBI Taxonomy" id="158383"/>
    <lineage>
        <taxon>Eukaryota</taxon>
        <taxon>Viridiplantae</taxon>
        <taxon>Streptophyta</taxon>
        <taxon>Embryophyta</taxon>
        <taxon>Tracheophyta</taxon>
        <taxon>Spermatophyta</taxon>
        <taxon>Magnoliopsida</taxon>
        <taxon>eudicotyledons</taxon>
        <taxon>Gunneridae</taxon>
        <taxon>Pentapetalae</taxon>
        <taxon>asterids</taxon>
        <taxon>lamiids</taxon>
        <taxon>Lamiales</taxon>
        <taxon>Oleaceae</taxon>
        <taxon>Oleeae</taxon>
        <taxon>Olea</taxon>
    </lineage>
</organism>
<keyword evidence="2" id="KW-1185">Reference proteome</keyword>
<accession>A0A8S0TUG4</accession>
<name>A0A8S0TUG4_OLEEU</name>
<dbReference type="Proteomes" id="UP000594638">
    <property type="component" value="Unassembled WGS sequence"/>
</dbReference>
<reference evidence="1 2" key="1">
    <citation type="submission" date="2019-12" db="EMBL/GenBank/DDBJ databases">
        <authorList>
            <person name="Alioto T."/>
            <person name="Alioto T."/>
            <person name="Gomez Garrido J."/>
        </authorList>
    </citation>
    <scope>NUCLEOTIDE SEQUENCE [LARGE SCALE GENOMIC DNA]</scope>
</reference>
<dbReference type="AlphaFoldDB" id="A0A8S0TUG4"/>
<dbReference type="Gramene" id="OE9A003937T1">
    <property type="protein sequence ID" value="OE9A003937C1"/>
    <property type="gene ID" value="OE9A003937"/>
</dbReference>
<sequence length="130" mass="13741">MVSEYFAKVAVATALSGLVFNGSKSLNLKSTPLSSLSVVELDLLISSISTMLIFAQRCLATIEAALKGSSLMQVYDTDESNAVGKEHIHRIMTYETLCNENQQSPTLDGGHHQVVVVVGGGGGGSGLDRR</sequence>
<gene>
    <name evidence="1" type="ORF">OLEA9_A003937</name>
</gene>
<dbReference type="EMBL" id="CACTIH010007310">
    <property type="protein sequence ID" value="CAA3009058.1"/>
    <property type="molecule type" value="Genomic_DNA"/>
</dbReference>
<proteinExistence type="predicted"/>